<comment type="caution">
    <text evidence="2">The sequence shown here is derived from an EMBL/GenBank/DDBJ whole genome shotgun (WGS) entry which is preliminary data.</text>
</comment>
<organism evidence="2">
    <name type="scientific">marine sediment metagenome</name>
    <dbReference type="NCBI Taxonomy" id="412755"/>
    <lineage>
        <taxon>unclassified sequences</taxon>
        <taxon>metagenomes</taxon>
        <taxon>ecological metagenomes</taxon>
    </lineage>
</organism>
<dbReference type="InterPro" id="IPR025164">
    <property type="entry name" value="Toastrack_DUF4097"/>
</dbReference>
<dbReference type="EMBL" id="BARS01057857">
    <property type="protein sequence ID" value="GAG43436.1"/>
    <property type="molecule type" value="Genomic_DNA"/>
</dbReference>
<protein>
    <recommendedName>
        <fullName evidence="1">DUF4097 domain-containing protein</fullName>
    </recommendedName>
</protein>
<reference evidence="2" key="1">
    <citation type="journal article" date="2014" name="Front. Microbiol.">
        <title>High frequency of phylogenetically diverse reductive dehalogenase-homologous genes in deep subseafloor sedimentary metagenomes.</title>
        <authorList>
            <person name="Kawai M."/>
            <person name="Futagami T."/>
            <person name="Toyoda A."/>
            <person name="Takaki Y."/>
            <person name="Nishi S."/>
            <person name="Hori S."/>
            <person name="Arai W."/>
            <person name="Tsubouchi T."/>
            <person name="Morono Y."/>
            <person name="Uchiyama I."/>
            <person name="Ito T."/>
            <person name="Fujiyama A."/>
            <person name="Inagaki F."/>
            <person name="Takami H."/>
        </authorList>
    </citation>
    <scope>NUCLEOTIDE SEQUENCE</scope>
    <source>
        <strain evidence="2">Expedition CK06-06</strain>
    </source>
</reference>
<name>X0Z4F9_9ZZZZ</name>
<feature type="domain" description="DUF4097" evidence="1">
    <location>
        <begin position="8"/>
        <end position="116"/>
    </location>
</feature>
<evidence type="ECO:0000259" key="1">
    <source>
        <dbReference type="Pfam" id="PF13349"/>
    </source>
</evidence>
<gene>
    <name evidence="2" type="ORF">S01H1_84653</name>
</gene>
<dbReference type="Pfam" id="PF13349">
    <property type="entry name" value="DUF4097"/>
    <property type="match status" value="1"/>
</dbReference>
<proteinExistence type="predicted"/>
<sequence length="119" mass="12840">NIKGSVEAESVSGTIELNEITNAKDIDLKTLSGSVRYDGKILSDGRYKLKSHSGNVTIMIPTDIGFDLEARTFSGSIKSEFEITISGKMSRKSIKGTFSGGGAELNLKTFSGNIYLKKK</sequence>
<dbReference type="AlphaFoldDB" id="X0Z4F9"/>
<feature type="non-terminal residue" evidence="2">
    <location>
        <position position="1"/>
    </location>
</feature>
<accession>X0Z4F9</accession>
<evidence type="ECO:0000313" key="2">
    <source>
        <dbReference type="EMBL" id="GAG43436.1"/>
    </source>
</evidence>